<evidence type="ECO:0000313" key="1">
    <source>
        <dbReference type="EMBL" id="MFD2463268.1"/>
    </source>
</evidence>
<dbReference type="Pfam" id="PF15575">
    <property type="entry name" value="Imm49"/>
    <property type="match status" value="1"/>
</dbReference>
<gene>
    <name evidence="1" type="ORF">ACFSYJ_31970</name>
</gene>
<evidence type="ECO:0000313" key="2">
    <source>
        <dbReference type="Proteomes" id="UP001597419"/>
    </source>
</evidence>
<dbReference type="InterPro" id="IPR029074">
    <property type="entry name" value="Imm49"/>
</dbReference>
<keyword evidence="2" id="KW-1185">Reference proteome</keyword>
<protein>
    <submittedName>
        <fullName evidence="1">Immunity 49 family protein</fullName>
    </submittedName>
</protein>
<dbReference type="Proteomes" id="UP001597419">
    <property type="component" value="Unassembled WGS sequence"/>
</dbReference>
<organism evidence="1 2">
    <name type="scientific">Amycolatopsis samaneae</name>
    <dbReference type="NCBI Taxonomy" id="664691"/>
    <lineage>
        <taxon>Bacteria</taxon>
        <taxon>Bacillati</taxon>
        <taxon>Actinomycetota</taxon>
        <taxon>Actinomycetes</taxon>
        <taxon>Pseudonocardiales</taxon>
        <taxon>Pseudonocardiaceae</taxon>
        <taxon>Amycolatopsis</taxon>
    </lineage>
</organism>
<proteinExistence type="predicted"/>
<comment type="caution">
    <text evidence="1">The sequence shown here is derived from an EMBL/GenBank/DDBJ whole genome shotgun (WGS) entry which is preliminary data.</text>
</comment>
<dbReference type="EMBL" id="JBHUKU010000020">
    <property type="protein sequence ID" value="MFD2463268.1"/>
    <property type="molecule type" value="Genomic_DNA"/>
</dbReference>
<accession>A0ABW5GR37</accession>
<reference evidence="2" key="1">
    <citation type="journal article" date="2019" name="Int. J. Syst. Evol. Microbiol.">
        <title>The Global Catalogue of Microorganisms (GCM) 10K type strain sequencing project: providing services to taxonomists for standard genome sequencing and annotation.</title>
        <authorList>
            <consortium name="The Broad Institute Genomics Platform"/>
            <consortium name="The Broad Institute Genome Sequencing Center for Infectious Disease"/>
            <person name="Wu L."/>
            <person name="Ma J."/>
        </authorList>
    </citation>
    <scope>NUCLEOTIDE SEQUENCE [LARGE SCALE GENOMIC DNA]</scope>
    <source>
        <strain evidence="2">CGMCC 4.7643</strain>
    </source>
</reference>
<dbReference type="RefSeq" id="WP_345391947.1">
    <property type="nucleotide sequence ID" value="NZ_BAABHG010000005.1"/>
</dbReference>
<name>A0ABW5GR37_9PSEU</name>
<sequence>MTIVARHSVDTDQARKQITALAPKTGFYLDIVAENTGALSTVWRRALMLGQYRTVVDPGAESPETWEDLGLAARAAAAVFAAATAPAGDEVTAVVGRPLTFTATGPSDDAHPGAWVTAAWLAVLQRDDAVIQQLAAVPLDVLRASGVEHDAYLMPWVETLRTFLAHREVTPEMFMPVMGGTDPDAARFTPPEAMLQLVYPPIRMFYYLLRRDTEKFTEAYVAALERHRAFWTAEGREDDPSGFLALAPLAVAVLARTVGMTFDVRSDYAPANLLSGVVPTRND</sequence>